<dbReference type="EMBL" id="CP014476">
    <property type="protein sequence ID" value="AMK76101.1"/>
    <property type="molecule type" value="Genomic_DNA"/>
</dbReference>
<dbReference type="OrthoDB" id="196613at2"/>
<dbReference type="KEGG" id="mdn:JT25_006265"/>
<gene>
    <name evidence="1" type="ORF">JT25_006265</name>
</gene>
<dbReference type="Gene3D" id="2.40.50.240">
    <property type="entry name" value="NifT/FixU-like"/>
    <property type="match status" value="1"/>
</dbReference>
<proteinExistence type="predicted"/>
<evidence type="ECO:0000313" key="2">
    <source>
        <dbReference type="Proteomes" id="UP000030512"/>
    </source>
</evidence>
<dbReference type="RefSeq" id="WP_036278167.1">
    <property type="nucleotide sequence ID" value="NZ_CP014476.1"/>
</dbReference>
<keyword evidence="2" id="KW-1185">Reference proteome</keyword>
<protein>
    <submittedName>
        <fullName evidence="1">Nitrogen fixation protein NifT</fullName>
    </submittedName>
</protein>
<organism evidence="1 2">
    <name type="scientific">Methylomonas denitrificans</name>
    <dbReference type="NCBI Taxonomy" id="1538553"/>
    <lineage>
        <taxon>Bacteria</taxon>
        <taxon>Pseudomonadati</taxon>
        <taxon>Pseudomonadota</taxon>
        <taxon>Gammaproteobacteria</taxon>
        <taxon>Methylococcales</taxon>
        <taxon>Methylococcaceae</taxon>
        <taxon>Methylomonas</taxon>
    </lineage>
</organism>
<dbReference type="Pfam" id="PF06988">
    <property type="entry name" value="NifT"/>
    <property type="match status" value="1"/>
</dbReference>
<dbReference type="InterPro" id="IPR009727">
    <property type="entry name" value="NifT"/>
</dbReference>
<dbReference type="NCBIfam" id="TIGR02934">
    <property type="entry name" value="nifT_nitrog"/>
    <property type="match status" value="1"/>
</dbReference>
<dbReference type="SUPFAM" id="SSF159203">
    <property type="entry name" value="NifT/FixU-like"/>
    <property type="match status" value="1"/>
</dbReference>
<dbReference type="InterPro" id="IPR024044">
    <property type="entry name" value="NifT/FixU_barrel-like_dom_sf"/>
</dbReference>
<reference evidence="1 2" key="1">
    <citation type="journal article" date="2015" name="Environ. Microbiol.">
        <title>Methane oxidation coupled to nitrate reduction under hypoxia by the Gammaproteobacterium Methylomonas denitrificans, sp. nov. type strain FJG1.</title>
        <authorList>
            <person name="Kits K.D."/>
            <person name="Klotz M.G."/>
            <person name="Stein L.Y."/>
        </authorList>
    </citation>
    <scope>NUCLEOTIDE SEQUENCE [LARGE SCALE GENOMIC DNA]</scope>
    <source>
        <strain evidence="1 2">FJG1</strain>
    </source>
</reference>
<dbReference type="AlphaFoldDB" id="A0A126T1Z4"/>
<dbReference type="GO" id="GO:0009399">
    <property type="term" value="P:nitrogen fixation"/>
    <property type="evidence" value="ECO:0007669"/>
    <property type="project" value="InterPro"/>
</dbReference>
<sequence>MPSVMLRKREDGKLLFYIAKKDLEETIESLEFDTPDRWGGEVVLGDGSKYYFEPMDTPPKIPMTLQAKRLSE</sequence>
<dbReference type="Proteomes" id="UP000030512">
    <property type="component" value="Chromosome"/>
</dbReference>
<name>A0A126T1Z4_9GAMM</name>
<evidence type="ECO:0000313" key="1">
    <source>
        <dbReference type="EMBL" id="AMK76101.1"/>
    </source>
</evidence>
<dbReference type="STRING" id="1538553.JT25_006265"/>
<accession>A0A126T1Z4</accession>